<protein>
    <submittedName>
        <fullName evidence="1">Uncharacterized protein</fullName>
    </submittedName>
</protein>
<dbReference type="RefSeq" id="WP_144279369.1">
    <property type="nucleotide sequence ID" value="NZ_CP041730.1"/>
</dbReference>
<dbReference type="KEGG" id="cari:FNU76_17425"/>
<sequence length="157" mass="17832">MSQPIPERARRPIHVATRLPAALQDAETIPRALPIEAAEYLRNILLQGVEIEQYDEATLDTKEIIQLGGITFKRNWSRNRSADSRSQALASAYTFESAVHDQNDSNPILKYIHVLSDHTKTKISAEAIFNKELLLLSLDENRQLRVTSQRQITVRNS</sequence>
<gene>
    <name evidence="1" type="ORF">FNU76_17425</name>
</gene>
<evidence type="ECO:0000313" key="2">
    <source>
        <dbReference type="Proteomes" id="UP000317550"/>
    </source>
</evidence>
<name>A0A516SIK9_9NEIS</name>
<accession>A0A516SIK9</accession>
<dbReference type="EMBL" id="CP041730">
    <property type="protein sequence ID" value="QDQ27982.1"/>
    <property type="molecule type" value="Genomic_DNA"/>
</dbReference>
<evidence type="ECO:0000313" key="1">
    <source>
        <dbReference type="EMBL" id="QDQ27982.1"/>
    </source>
</evidence>
<organism evidence="1 2">
    <name type="scientific">Chitinimonas arctica</name>
    <dbReference type="NCBI Taxonomy" id="2594795"/>
    <lineage>
        <taxon>Bacteria</taxon>
        <taxon>Pseudomonadati</taxon>
        <taxon>Pseudomonadota</taxon>
        <taxon>Betaproteobacteria</taxon>
        <taxon>Neisseriales</taxon>
        <taxon>Chitinibacteraceae</taxon>
        <taxon>Chitinimonas</taxon>
    </lineage>
</organism>
<reference evidence="2" key="1">
    <citation type="submission" date="2019-07" db="EMBL/GenBank/DDBJ databases">
        <title>Chitinimonas sp. nov., isolated from Ny-Alesund, arctica soil.</title>
        <authorList>
            <person name="Xu Q."/>
            <person name="Peng F."/>
        </authorList>
    </citation>
    <scope>NUCLEOTIDE SEQUENCE [LARGE SCALE GENOMIC DNA]</scope>
    <source>
        <strain evidence="2">R3-44</strain>
    </source>
</reference>
<keyword evidence="2" id="KW-1185">Reference proteome</keyword>
<dbReference type="Proteomes" id="UP000317550">
    <property type="component" value="Chromosome"/>
</dbReference>
<proteinExistence type="predicted"/>
<dbReference type="AlphaFoldDB" id="A0A516SIK9"/>